<evidence type="ECO:0000256" key="2">
    <source>
        <dbReference type="ARBA" id="ARBA00006375"/>
    </source>
</evidence>
<comment type="subcellular location">
    <subcellularLocation>
        <location evidence="1">Membrane</location>
        <topology evidence="1">Multi-pass membrane protein</topology>
    </subcellularLocation>
</comment>
<feature type="region of interest" description="Disordered" evidence="10">
    <location>
        <begin position="291"/>
        <end position="329"/>
    </location>
</feature>
<feature type="repeat" description="Solcar" evidence="8">
    <location>
        <begin position="110"/>
        <end position="194"/>
    </location>
</feature>
<evidence type="ECO:0000256" key="3">
    <source>
        <dbReference type="ARBA" id="ARBA00022448"/>
    </source>
</evidence>
<dbReference type="InterPro" id="IPR018108">
    <property type="entry name" value="MCP_transmembrane"/>
</dbReference>
<dbReference type="InterPro" id="IPR050391">
    <property type="entry name" value="Mito_Metabolite_Transporter"/>
</dbReference>
<keyword evidence="6" id="KW-1133">Transmembrane helix</keyword>
<feature type="repeat" description="Solcar" evidence="8">
    <location>
        <begin position="8"/>
        <end position="94"/>
    </location>
</feature>
<dbReference type="AlphaFoldDB" id="A0A1I8JN00"/>
<keyword evidence="5" id="KW-0677">Repeat</keyword>
<dbReference type="PANTHER" id="PTHR45618">
    <property type="entry name" value="MITOCHONDRIAL DICARBOXYLATE CARRIER-RELATED"/>
    <property type="match status" value="1"/>
</dbReference>
<comment type="similarity">
    <text evidence="2 9">Belongs to the mitochondrial carrier (TC 2.A.29) family.</text>
</comment>
<evidence type="ECO:0000256" key="6">
    <source>
        <dbReference type="ARBA" id="ARBA00022989"/>
    </source>
</evidence>
<keyword evidence="11" id="KW-0732">Signal</keyword>
<dbReference type="PRINTS" id="PR00784">
    <property type="entry name" value="MTUNCOUPLING"/>
</dbReference>
<keyword evidence="3 9" id="KW-0813">Transport</keyword>
<dbReference type="InterPro" id="IPR002067">
    <property type="entry name" value="MCP"/>
</dbReference>
<dbReference type="SUPFAM" id="SSF103506">
    <property type="entry name" value="Mitochondrial carrier"/>
    <property type="match status" value="1"/>
</dbReference>
<dbReference type="GO" id="GO:0055085">
    <property type="term" value="P:transmembrane transport"/>
    <property type="evidence" value="ECO:0007669"/>
    <property type="project" value="InterPro"/>
</dbReference>
<proteinExistence type="inferred from homology"/>
<feature type="signal peptide" evidence="11">
    <location>
        <begin position="1"/>
        <end position="22"/>
    </location>
</feature>
<organism evidence="12 13">
    <name type="scientific">Macrostomum lignano</name>
    <dbReference type="NCBI Taxonomy" id="282301"/>
    <lineage>
        <taxon>Eukaryota</taxon>
        <taxon>Metazoa</taxon>
        <taxon>Spiralia</taxon>
        <taxon>Lophotrochozoa</taxon>
        <taxon>Platyhelminthes</taxon>
        <taxon>Rhabditophora</taxon>
        <taxon>Macrostomorpha</taxon>
        <taxon>Macrostomida</taxon>
        <taxon>Macrostomidae</taxon>
        <taxon>Macrostomum</taxon>
    </lineage>
</organism>
<keyword evidence="7 8" id="KW-0472">Membrane</keyword>
<dbReference type="InterPro" id="IPR023395">
    <property type="entry name" value="MCP_dom_sf"/>
</dbReference>
<accession>A0A1I8JN00</accession>
<feature type="chain" id="PRO_5009321867" evidence="11">
    <location>
        <begin position="23"/>
        <end position="329"/>
    </location>
</feature>
<keyword evidence="4 8" id="KW-0812">Transmembrane</keyword>
<evidence type="ECO:0000256" key="1">
    <source>
        <dbReference type="ARBA" id="ARBA00004141"/>
    </source>
</evidence>
<evidence type="ECO:0000256" key="10">
    <source>
        <dbReference type="SAM" id="MobiDB-lite"/>
    </source>
</evidence>
<evidence type="ECO:0000256" key="4">
    <source>
        <dbReference type="ARBA" id="ARBA00022692"/>
    </source>
</evidence>
<evidence type="ECO:0000256" key="9">
    <source>
        <dbReference type="RuleBase" id="RU000488"/>
    </source>
</evidence>
<sequence length="329" mass="34775">MAEPSPVTKLLLAGSCACVADALTFPMDTVKVRMQMAAGGAAAAASSSSIVGTFRNIVSNEGAARLYGGLNAGLQRQFAFASIRIGFYEPVKQLYMDRLGLTAAGAGPATLMAVRLLAGITTGAMAVCAAQPTDVVKVRMQGSAGRYPSCAAAYSTIWRTEGLAGLWRGTGPSVARNAIVNCAEVVSYDTIKTYLVARLGMPNSVGTHFLAGLCSGFIATLVASPVDVVKTRLMSARPEERAGVVSVARGLYQQSGLRGFYKVFMPELRPHRRLEHPHVCAVREGQVQLWPAGRTGGRSAPASHGQGEAGALNPRIDQREPRTNTPRRR</sequence>
<evidence type="ECO:0000256" key="8">
    <source>
        <dbReference type="PROSITE-ProRule" id="PRU00282"/>
    </source>
</evidence>
<dbReference type="Pfam" id="PF00153">
    <property type="entry name" value="Mito_carr"/>
    <property type="match status" value="3"/>
</dbReference>
<protein>
    <submittedName>
        <fullName evidence="13">Mitochondrial uncoupling protein 2</fullName>
    </submittedName>
</protein>
<feature type="repeat" description="Solcar" evidence="8">
    <location>
        <begin position="203"/>
        <end position="288"/>
    </location>
</feature>
<dbReference type="Proteomes" id="UP000095280">
    <property type="component" value="Unplaced"/>
</dbReference>
<evidence type="ECO:0000313" key="13">
    <source>
        <dbReference type="WBParaSite" id="snap_masked-unitig_15941-processed-gene-0.0-mRNA-1"/>
    </source>
</evidence>
<evidence type="ECO:0000313" key="12">
    <source>
        <dbReference type="Proteomes" id="UP000095280"/>
    </source>
</evidence>
<dbReference type="WBParaSite" id="snap_masked-unitig_15941-processed-gene-0.0-mRNA-1">
    <property type="protein sequence ID" value="snap_masked-unitig_15941-processed-gene-0.0-mRNA-1"/>
    <property type="gene ID" value="snap_masked-unitig_15941-processed-gene-0.0"/>
</dbReference>
<dbReference type="GO" id="GO:0016020">
    <property type="term" value="C:membrane"/>
    <property type="evidence" value="ECO:0007669"/>
    <property type="project" value="UniProtKB-SubCell"/>
</dbReference>
<keyword evidence="12" id="KW-1185">Reference proteome</keyword>
<reference evidence="13" key="1">
    <citation type="submission" date="2016-11" db="UniProtKB">
        <authorList>
            <consortium name="WormBaseParasite"/>
        </authorList>
    </citation>
    <scope>IDENTIFICATION</scope>
</reference>
<evidence type="ECO:0000256" key="11">
    <source>
        <dbReference type="SAM" id="SignalP"/>
    </source>
</evidence>
<dbReference type="Gene3D" id="1.50.40.10">
    <property type="entry name" value="Mitochondrial carrier domain"/>
    <property type="match status" value="1"/>
</dbReference>
<dbReference type="PROSITE" id="PS50920">
    <property type="entry name" value="SOLCAR"/>
    <property type="match status" value="3"/>
</dbReference>
<name>A0A1I8JN00_9PLAT</name>
<evidence type="ECO:0000256" key="7">
    <source>
        <dbReference type="ARBA" id="ARBA00023136"/>
    </source>
</evidence>
<evidence type="ECO:0000256" key="5">
    <source>
        <dbReference type="ARBA" id="ARBA00022737"/>
    </source>
</evidence>